<keyword evidence="2" id="KW-1185">Reference proteome</keyword>
<accession>A0ABV3SIV3</accession>
<evidence type="ECO:0000313" key="2">
    <source>
        <dbReference type="Proteomes" id="UP001556692"/>
    </source>
</evidence>
<name>A0ABV3SIV3_9HYPH</name>
<dbReference type="InterPro" id="IPR021880">
    <property type="entry name" value="DUF3489"/>
</dbReference>
<dbReference type="Proteomes" id="UP001556692">
    <property type="component" value="Unassembled WGS sequence"/>
</dbReference>
<dbReference type="EMBL" id="JBDPGJ010000003">
    <property type="protein sequence ID" value="MEX0406697.1"/>
    <property type="molecule type" value="Genomic_DNA"/>
</dbReference>
<dbReference type="Pfam" id="PF11994">
    <property type="entry name" value="DUF3489"/>
    <property type="match status" value="1"/>
</dbReference>
<gene>
    <name evidence="1" type="ORF">ABGN05_13555</name>
</gene>
<proteinExistence type="predicted"/>
<organism evidence="1 2">
    <name type="scientific">Aquibium pacificus</name>
    <dbReference type="NCBI Taxonomy" id="3153579"/>
    <lineage>
        <taxon>Bacteria</taxon>
        <taxon>Pseudomonadati</taxon>
        <taxon>Pseudomonadota</taxon>
        <taxon>Alphaproteobacteria</taxon>
        <taxon>Hyphomicrobiales</taxon>
        <taxon>Phyllobacteriaceae</taxon>
        <taxon>Aquibium</taxon>
    </lineage>
</organism>
<dbReference type="RefSeq" id="WP_367954585.1">
    <property type="nucleotide sequence ID" value="NZ_JBDPGJ010000003.1"/>
</dbReference>
<sequence length="88" mass="9427">MSPFSPIQVRAAAVSGHRTSKTEAALKLLRRKNGAALPELQEATGWQAHSVRGFLSGTVKKKLGLNLSSEVGKQGVRRYRIITAAAAE</sequence>
<comment type="caution">
    <text evidence="1">The sequence shown here is derived from an EMBL/GenBank/DDBJ whole genome shotgun (WGS) entry which is preliminary data.</text>
</comment>
<reference evidence="1 2" key="1">
    <citation type="submission" date="2024-05" db="EMBL/GenBank/DDBJ databases">
        <authorList>
            <person name="Jiang F."/>
        </authorList>
    </citation>
    <scope>NUCLEOTIDE SEQUENCE [LARGE SCALE GENOMIC DNA]</scope>
    <source>
        <strain evidence="1 2">LZ166</strain>
    </source>
</reference>
<protein>
    <submittedName>
        <fullName evidence="1">DUF3489 domain-containing protein</fullName>
    </submittedName>
</protein>
<evidence type="ECO:0000313" key="1">
    <source>
        <dbReference type="EMBL" id="MEX0406697.1"/>
    </source>
</evidence>